<evidence type="ECO:0000256" key="3">
    <source>
        <dbReference type="ARBA" id="ARBA00023139"/>
    </source>
</evidence>
<dbReference type="AlphaFoldDB" id="A0A6A4KU99"/>
<evidence type="ECO:0000256" key="2">
    <source>
        <dbReference type="ARBA" id="ARBA00012210"/>
    </source>
</evidence>
<keyword evidence="3" id="KW-0564">Palmitate</keyword>
<keyword evidence="7" id="KW-1133">Transmembrane helix</keyword>
<dbReference type="OrthoDB" id="4096362at2759"/>
<evidence type="ECO:0000256" key="4">
    <source>
        <dbReference type="ARBA" id="ARBA00023288"/>
    </source>
</evidence>
<keyword evidence="4" id="KW-0449">Lipoprotein</keyword>
<organism evidence="8 9">
    <name type="scientific">Rhododendron williamsianum</name>
    <dbReference type="NCBI Taxonomy" id="262921"/>
    <lineage>
        <taxon>Eukaryota</taxon>
        <taxon>Viridiplantae</taxon>
        <taxon>Streptophyta</taxon>
        <taxon>Embryophyta</taxon>
        <taxon>Tracheophyta</taxon>
        <taxon>Spermatophyta</taxon>
        <taxon>Magnoliopsida</taxon>
        <taxon>eudicotyledons</taxon>
        <taxon>Gunneridae</taxon>
        <taxon>Pentapetalae</taxon>
        <taxon>asterids</taxon>
        <taxon>Ericales</taxon>
        <taxon>Ericaceae</taxon>
        <taxon>Ericoideae</taxon>
        <taxon>Rhodoreae</taxon>
        <taxon>Rhododendron</taxon>
    </lineage>
</organism>
<dbReference type="PANTHER" id="PTHR22883">
    <property type="entry name" value="ZINC FINGER DHHC DOMAIN CONTAINING PROTEIN"/>
    <property type="match status" value="1"/>
</dbReference>
<protein>
    <recommendedName>
        <fullName evidence="2">protein S-acyltransferase</fullName>
        <ecNumber evidence="2">2.3.1.225</ecNumber>
    </recommendedName>
</protein>
<comment type="catalytic activity">
    <reaction evidence="5">
        <text>L-cysteinyl-[protein] + hexadecanoyl-CoA = S-hexadecanoyl-L-cysteinyl-[protein] + CoA</text>
        <dbReference type="Rhea" id="RHEA:36683"/>
        <dbReference type="Rhea" id="RHEA-COMP:10131"/>
        <dbReference type="Rhea" id="RHEA-COMP:11032"/>
        <dbReference type="ChEBI" id="CHEBI:29950"/>
        <dbReference type="ChEBI" id="CHEBI:57287"/>
        <dbReference type="ChEBI" id="CHEBI:57379"/>
        <dbReference type="ChEBI" id="CHEBI:74151"/>
        <dbReference type="EC" id="2.3.1.225"/>
    </reaction>
</comment>
<feature type="region of interest" description="Disordered" evidence="6">
    <location>
        <begin position="352"/>
        <end position="372"/>
    </location>
</feature>
<reference evidence="8 9" key="1">
    <citation type="journal article" date="2019" name="Genome Biol. Evol.">
        <title>The Rhododendron genome and chromosomal organization provide insight into shared whole-genome duplications across the heath family (Ericaceae).</title>
        <authorList>
            <person name="Soza V.L."/>
            <person name="Lindsley D."/>
            <person name="Waalkes A."/>
            <person name="Ramage E."/>
            <person name="Patwardhan R.P."/>
            <person name="Burton J.N."/>
            <person name="Adey A."/>
            <person name="Kumar A."/>
            <person name="Qiu R."/>
            <person name="Shendure J."/>
            <person name="Hall B."/>
        </authorList>
    </citation>
    <scope>NUCLEOTIDE SEQUENCE [LARGE SCALE GENOMIC DNA]</scope>
    <source>
        <strain evidence="8">RSF 1966-606</strain>
    </source>
</reference>
<feature type="region of interest" description="Disordered" evidence="6">
    <location>
        <begin position="395"/>
        <end position="455"/>
    </location>
</feature>
<keyword evidence="7" id="KW-0472">Membrane</keyword>
<proteinExistence type="predicted"/>
<feature type="compositionally biased region" description="Low complexity" evidence="6">
    <location>
        <begin position="432"/>
        <end position="441"/>
    </location>
</feature>
<dbReference type="GO" id="GO:0005794">
    <property type="term" value="C:Golgi apparatus"/>
    <property type="evidence" value="ECO:0007669"/>
    <property type="project" value="TreeGrafter"/>
</dbReference>
<dbReference type="GO" id="GO:0006612">
    <property type="term" value="P:protein targeting to membrane"/>
    <property type="evidence" value="ECO:0007669"/>
    <property type="project" value="TreeGrafter"/>
</dbReference>
<evidence type="ECO:0000256" key="1">
    <source>
        <dbReference type="ARBA" id="ARBA00004127"/>
    </source>
</evidence>
<feature type="transmembrane region" description="Helical" evidence="7">
    <location>
        <begin position="133"/>
        <end position="153"/>
    </location>
</feature>
<evidence type="ECO:0000313" key="9">
    <source>
        <dbReference type="Proteomes" id="UP000428333"/>
    </source>
</evidence>
<keyword evidence="9" id="KW-1185">Reference proteome</keyword>
<keyword evidence="7" id="KW-0812">Transmembrane</keyword>
<dbReference type="GO" id="GO:0005783">
    <property type="term" value="C:endoplasmic reticulum"/>
    <property type="evidence" value="ECO:0007669"/>
    <property type="project" value="TreeGrafter"/>
</dbReference>
<comment type="subcellular location">
    <subcellularLocation>
        <location evidence="1">Endomembrane system</location>
        <topology evidence="1">Multi-pass membrane protein</topology>
    </subcellularLocation>
</comment>
<feature type="transmembrane region" description="Helical" evidence="7">
    <location>
        <begin position="165"/>
        <end position="189"/>
    </location>
</feature>
<dbReference type="EC" id="2.3.1.225" evidence="2"/>
<sequence>MAKRLYQVWKGSNTGRSPDHSVKMFGWLFQSLFCTAGEGEDLGLGCCSKGVDFERLVFFDQSSLTNDPPPVVHTIEMDPMRSLKCCKSLSWNSKADPEIMKANSMSNFKATYEVSCPVTCHWLRSMQGRGEFATFKFLIVVDTSLVWSSKFLLGGRLIFGPDARSMIFTLLLIIAPIIVFCVLGLLFLTSVRDPGIVPRNSHPPEEEFTAQSIERNYRFFFCFVSSSTLLCIYVFSMSAFYIKVLMDDHQGTVWEAMKKSPASHKPDVRKIDGLMDRLSLLTHICIMRVIFSIYLFMQTTYENFRYRSDNRINVYDRGCLSNFLEVFCTAIKPSRNNFRSFVREEIQRPHLPSIRGAESEDFGDDRRTKVEDDQDIGGDLLKISQRHSIEDIEADIRSRGSDVPRHDLSDIDSVLGSDRRPPTVQSQSDTWRSSLGRRSGSWEIGPEVLGRPDRE</sequence>
<accession>A0A6A4KU99</accession>
<evidence type="ECO:0000256" key="7">
    <source>
        <dbReference type="SAM" id="Phobius"/>
    </source>
</evidence>
<feature type="compositionally biased region" description="Basic and acidic residues" evidence="6">
    <location>
        <begin position="395"/>
        <end position="409"/>
    </location>
</feature>
<gene>
    <name evidence="8" type="ORF">C3L33_21499</name>
</gene>
<feature type="transmembrane region" description="Helical" evidence="7">
    <location>
        <begin position="278"/>
        <end position="297"/>
    </location>
</feature>
<dbReference type="InterPro" id="IPR039859">
    <property type="entry name" value="PFA4/ZDH16/20/ERF2-like"/>
</dbReference>
<comment type="caution">
    <text evidence="8">The sequence shown here is derived from an EMBL/GenBank/DDBJ whole genome shotgun (WGS) entry which is preliminary data.</text>
</comment>
<dbReference type="PANTHER" id="PTHR22883:SF43">
    <property type="entry name" value="PALMITOYLTRANSFERASE APP"/>
    <property type="match status" value="1"/>
</dbReference>
<feature type="transmembrane region" description="Helical" evidence="7">
    <location>
        <begin position="219"/>
        <end position="242"/>
    </location>
</feature>
<name>A0A6A4KU99_9ERIC</name>
<evidence type="ECO:0000313" key="8">
    <source>
        <dbReference type="EMBL" id="KAE9446607.1"/>
    </source>
</evidence>
<dbReference type="GO" id="GO:0019706">
    <property type="term" value="F:protein-cysteine S-palmitoyltransferase activity"/>
    <property type="evidence" value="ECO:0007669"/>
    <property type="project" value="UniProtKB-EC"/>
</dbReference>
<feature type="non-terminal residue" evidence="8">
    <location>
        <position position="1"/>
    </location>
</feature>
<dbReference type="EMBL" id="QEFC01003741">
    <property type="protein sequence ID" value="KAE9446607.1"/>
    <property type="molecule type" value="Genomic_DNA"/>
</dbReference>
<evidence type="ECO:0000256" key="5">
    <source>
        <dbReference type="ARBA" id="ARBA00048048"/>
    </source>
</evidence>
<evidence type="ECO:0000256" key="6">
    <source>
        <dbReference type="SAM" id="MobiDB-lite"/>
    </source>
</evidence>
<dbReference type="Proteomes" id="UP000428333">
    <property type="component" value="Linkage Group LG13"/>
</dbReference>